<keyword evidence="3" id="KW-1185">Reference proteome</keyword>
<evidence type="ECO:0000313" key="2">
    <source>
        <dbReference type="EMBL" id="CAG2158751.1"/>
    </source>
</evidence>
<evidence type="ECO:0000313" key="3">
    <source>
        <dbReference type="Proteomes" id="UP000672657"/>
    </source>
</evidence>
<dbReference type="Gene3D" id="3.40.50.12780">
    <property type="entry name" value="N-terminal domain of ligase-like"/>
    <property type="match status" value="1"/>
</dbReference>
<accession>A0ABN7QCN0</accession>
<name>A0ABN7QCN0_9BURK</name>
<dbReference type="RefSeq" id="WP_211957007.1">
    <property type="nucleotide sequence ID" value="NZ_CAJPVI010000049.1"/>
</dbReference>
<evidence type="ECO:0000259" key="1">
    <source>
        <dbReference type="Pfam" id="PF04443"/>
    </source>
</evidence>
<dbReference type="Pfam" id="PF04443">
    <property type="entry name" value="LuxE"/>
    <property type="match status" value="1"/>
</dbReference>
<dbReference type="InterPro" id="IPR007534">
    <property type="entry name" value="LuxE"/>
</dbReference>
<gene>
    <name evidence="2" type="ORF">LMG26411_06169</name>
</gene>
<feature type="domain" description="Acyl-protein synthetase LuxE" evidence="1">
    <location>
        <begin position="18"/>
        <end position="356"/>
    </location>
</feature>
<dbReference type="Proteomes" id="UP000672657">
    <property type="component" value="Unassembled WGS sequence"/>
</dbReference>
<dbReference type="EMBL" id="CAJPVI010000049">
    <property type="protein sequence ID" value="CAG2158751.1"/>
    <property type="molecule type" value="Genomic_DNA"/>
</dbReference>
<protein>
    <recommendedName>
        <fullName evidence="1">Acyl-protein synthetase LuxE domain-containing protein</fullName>
    </recommendedName>
</protein>
<proteinExistence type="predicted"/>
<reference evidence="2 3" key="1">
    <citation type="submission" date="2021-03" db="EMBL/GenBank/DDBJ databases">
        <authorList>
            <person name="Peeters C."/>
        </authorList>
    </citation>
    <scope>NUCLEOTIDE SEQUENCE [LARGE SCALE GENOMIC DNA]</scope>
    <source>
        <strain evidence="2 3">LMG 26411</strain>
    </source>
</reference>
<dbReference type="InterPro" id="IPR042099">
    <property type="entry name" value="ANL_N_sf"/>
</dbReference>
<sequence>MTSERPYFSWPVYGMEHGEKSSYLAKTLSDLTWHHAEHCEPYARILRAHGFQEQRRFGLEQVPFIPVRLFKEYELASVDKGNVFKVLTSSGTTSQRVSRIVLDRDTSMAQTKTLVLILQQFLGKARLPMLIIDHPGVIKNRQSFSARGAGILGLSNFGRDHTYALRDEDMAPDVDIIRAFLERHQGQRVFIFGFTFMVWKYLYQALKDMPDAPKFEDAMLIHSGGWKKLLEESVDNETFKAALADKFNIRAVHNFYGMVEQVGSVFMECEHGRLHAPAFADVLIRDARDWSVLPKGQTGLIQVLSVLPTSYPGHSLLTEDLGEWVGLDDCPCGRRGRTFRVHGRVAKAELRGCSDTHAADATAVNMSS</sequence>
<organism evidence="2 3">
    <name type="scientific">Cupriavidus numazuensis</name>
    <dbReference type="NCBI Taxonomy" id="221992"/>
    <lineage>
        <taxon>Bacteria</taxon>
        <taxon>Pseudomonadati</taxon>
        <taxon>Pseudomonadota</taxon>
        <taxon>Betaproteobacteria</taxon>
        <taxon>Burkholderiales</taxon>
        <taxon>Burkholderiaceae</taxon>
        <taxon>Cupriavidus</taxon>
    </lineage>
</organism>
<comment type="caution">
    <text evidence="2">The sequence shown here is derived from an EMBL/GenBank/DDBJ whole genome shotgun (WGS) entry which is preliminary data.</text>
</comment>